<organism evidence="1 2">
    <name type="scientific">Plenodomus tracheiphilus IPT5</name>
    <dbReference type="NCBI Taxonomy" id="1408161"/>
    <lineage>
        <taxon>Eukaryota</taxon>
        <taxon>Fungi</taxon>
        <taxon>Dikarya</taxon>
        <taxon>Ascomycota</taxon>
        <taxon>Pezizomycotina</taxon>
        <taxon>Dothideomycetes</taxon>
        <taxon>Pleosporomycetidae</taxon>
        <taxon>Pleosporales</taxon>
        <taxon>Pleosporineae</taxon>
        <taxon>Leptosphaeriaceae</taxon>
        <taxon>Plenodomus</taxon>
    </lineage>
</organism>
<evidence type="ECO:0000313" key="2">
    <source>
        <dbReference type="Proteomes" id="UP000799423"/>
    </source>
</evidence>
<accession>A0A6A7AS62</accession>
<keyword evidence="2" id="KW-1185">Reference proteome</keyword>
<dbReference type="AlphaFoldDB" id="A0A6A7AS62"/>
<sequence length="206" mass="22017">MSGPATRVMGAGGRAMRVGILAVLGGVGGRGGVWWQRTGAQAQAAARREPGASDEGGRLGGCDGGRLQEWRCSVWEWVSAAFWQRALDAARWRGFQKAAPIGCALAGQGWPLAGGSHSSRLKWHCPSAGGSPDGTLDRNTRVWSALGVHTAAHGTLLPYPVCTVPPRSILPTSMEDHQEHWHTPLIRTFAMLFVDHVRTPQHVAFG</sequence>
<protein>
    <submittedName>
        <fullName evidence="1">Uncharacterized protein</fullName>
    </submittedName>
</protein>
<reference evidence="1" key="1">
    <citation type="submission" date="2020-01" db="EMBL/GenBank/DDBJ databases">
        <authorList>
            <consortium name="DOE Joint Genome Institute"/>
            <person name="Haridas S."/>
            <person name="Albert R."/>
            <person name="Binder M."/>
            <person name="Bloem J."/>
            <person name="Labutti K."/>
            <person name="Salamov A."/>
            <person name="Andreopoulos B."/>
            <person name="Baker S.E."/>
            <person name="Barry K."/>
            <person name="Bills G."/>
            <person name="Bluhm B.H."/>
            <person name="Cannon C."/>
            <person name="Castanera R."/>
            <person name="Culley D.E."/>
            <person name="Daum C."/>
            <person name="Ezra D."/>
            <person name="Gonzalez J.B."/>
            <person name="Henrissat B."/>
            <person name="Kuo A."/>
            <person name="Liang C."/>
            <person name="Lipzen A."/>
            <person name="Lutzoni F."/>
            <person name="Magnuson J."/>
            <person name="Mondo S."/>
            <person name="Nolan M."/>
            <person name="Ohm R."/>
            <person name="Pangilinan J."/>
            <person name="Park H.-J."/>
            <person name="Ramirez L."/>
            <person name="Alfaro M."/>
            <person name="Sun H."/>
            <person name="Tritt A."/>
            <person name="Yoshinaga Y."/>
            <person name="Zwiers L.-H."/>
            <person name="Turgeon B.G."/>
            <person name="Goodwin S.B."/>
            <person name="Spatafora J.W."/>
            <person name="Crous P.W."/>
            <person name="Grigoriev I.V."/>
        </authorList>
    </citation>
    <scope>NUCLEOTIDE SEQUENCE</scope>
    <source>
        <strain evidence="1">IPT5</strain>
    </source>
</reference>
<name>A0A6A7AS62_9PLEO</name>
<proteinExistence type="predicted"/>
<gene>
    <name evidence="1" type="ORF">T440DRAFT_542821</name>
</gene>
<dbReference type="EMBL" id="MU006338">
    <property type="protein sequence ID" value="KAF2846150.1"/>
    <property type="molecule type" value="Genomic_DNA"/>
</dbReference>
<dbReference type="Proteomes" id="UP000799423">
    <property type="component" value="Unassembled WGS sequence"/>
</dbReference>
<evidence type="ECO:0000313" key="1">
    <source>
        <dbReference type="EMBL" id="KAF2846150.1"/>
    </source>
</evidence>